<sequence length="133" mass="15078">MQLIQLSKQEHKMKMPDKNITKAEEQVMHALWQAGDSFLKDIVEAMPQPHPHSNTVATLLKNLIDKGYVTTTVFGRNNMYKAMIGKDDYASESLGSIVSNYFNGSYQNAVSMMVDKNEISINDLELLLKQLKK</sequence>
<evidence type="ECO:0000313" key="6">
    <source>
        <dbReference type="Proteomes" id="UP001210231"/>
    </source>
</evidence>
<gene>
    <name evidence="5" type="ORF">O3P16_11740</name>
</gene>
<name>A0ABT4UKW2_9BACT</name>
<dbReference type="Pfam" id="PF03965">
    <property type="entry name" value="Penicillinase_R"/>
    <property type="match status" value="1"/>
</dbReference>
<comment type="caution">
    <text evidence="5">The sequence shown here is derived from an EMBL/GenBank/DDBJ whole genome shotgun (WGS) entry which is preliminary data.</text>
</comment>
<dbReference type="PIRSF" id="PIRSF019455">
    <property type="entry name" value="CopR_AtkY"/>
    <property type="match status" value="1"/>
</dbReference>
<dbReference type="InterPro" id="IPR036390">
    <property type="entry name" value="WH_DNA-bd_sf"/>
</dbReference>
<dbReference type="Gene3D" id="1.10.10.10">
    <property type="entry name" value="Winged helix-like DNA-binding domain superfamily/Winged helix DNA-binding domain"/>
    <property type="match status" value="1"/>
</dbReference>
<evidence type="ECO:0000256" key="4">
    <source>
        <dbReference type="ARBA" id="ARBA00023163"/>
    </source>
</evidence>
<evidence type="ECO:0000313" key="5">
    <source>
        <dbReference type="EMBL" id="MDA3615483.1"/>
    </source>
</evidence>
<dbReference type="SUPFAM" id="SSF46785">
    <property type="entry name" value="Winged helix' DNA-binding domain"/>
    <property type="match status" value="1"/>
</dbReference>
<keyword evidence="3" id="KW-0238">DNA-binding</keyword>
<dbReference type="InterPro" id="IPR036388">
    <property type="entry name" value="WH-like_DNA-bd_sf"/>
</dbReference>
<protein>
    <submittedName>
        <fullName evidence="5">BlaI/MecI/CopY family transcriptional regulator</fullName>
    </submittedName>
</protein>
<reference evidence="5 6" key="1">
    <citation type="submission" date="2022-12" db="EMBL/GenBank/DDBJ databases">
        <title>Chitinophagaceae gen. sp. nov., a new member of the family Chitinophagaceae, isolated from soil in a chemical factory.</title>
        <authorList>
            <person name="Ke Z."/>
        </authorList>
    </citation>
    <scope>NUCLEOTIDE SEQUENCE [LARGE SCALE GENOMIC DNA]</scope>
    <source>
        <strain evidence="5 6">LY-5</strain>
    </source>
</reference>
<dbReference type="EMBL" id="JAQGEF010000013">
    <property type="protein sequence ID" value="MDA3615483.1"/>
    <property type="molecule type" value="Genomic_DNA"/>
</dbReference>
<dbReference type="InterPro" id="IPR005650">
    <property type="entry name" value="BlaI_family"/>
</dbReference>
<evidence type="ECO:0000256" key="2">
    <source>
        <dbReference type="ARBA" id="ARBA00023015"/>
    </source>
</evidence>
<evidence type="ECO:0000256" key="3">
    <source>
        <dbReference type="ARBA" id="ARBA00023125"/>
    </source>
</evidence>
<organism evidence="5 6">
    <name type="scientific">Polluticaenibacter yanchengensis</name>
    <dbReference type="NCBI Taxonomy" id="3014562"/>
    <lineage>
        <taxon>Bacteria</taxon>
        <taxon>Pseudomonadati</taxon>
        <taxon>Bacteroidota</taxon>
        <taxon>Chitinophagia</taxon>
        <taxon>Chitinophagales</taxon>
        <taxon>Chitinophagaceae</taxon>
        <taxon>Polluticaenibacter</taxon>
    </lineage>
</organism>
<keyword evidence="4" id="KW-0804">Transcription</keyword>
<accession>A0ABT4UKW2</accession>
<proteinExistence type="inferred from homology"/>
<keyword evidence="6" id="KW-1185">Reference proteome</keyword>
<keyword evidence="2" id="KW-0805">Transcription regulation</keyword>
<dbReference type="RefSeq" id="WP_407031809.1">
    <property type="nucleotide sequence ID" value="NZ_JAQGEF010000013.1"/>
</dbReference>
<dbReference type="Proteomes" id="UP001210231">
    <property type="component" value="Unassembled WGS sequence"/>
</dbReference>
<evidence type="ECO:0000256" key="1">
    <source>
        <dbReference type="ARBA" id="ARBA00011046"/>
    </source>
</evidence>
<comment type="similarity">
    <text evidence="1">Belongs to the BlaI transcriptional regulatory family.</text>
</comment>